<dbReference type="InterPro" id="IPR023346">
    <property type="entry name" value="Lysozyme-like_dom_sf"/>
</dbReference>
<accession>A0A1I4B449</accession>
<dbReference type="GO" id="GO:0016998">
    <property type="term" value="P:cell wall macromolecule catabolic process"/>
    <property type="evidence" value="ECO:0007669"/>
    <property type="project" value="InterPro"/>
</dbReference>
<feature type="compositionally biased region" description="Low complexity" evidence="1">
    <location>
        <begin position="44"/>
        <end position="55"/>
    </location>
</feature>
<name>A0A1I4B449_9PROT</name>
<organism evidence="3 4">
    <name type="scientific">Nitrosomonas aestuarii</name>
    <dbReference type="NCBI Taxonomy" id="52441"/>
    <lineage>
        <taxon>Bacteria</taxon>
        <taxon>Pseudomonadati</taxon>
        <taxon>Pseudomonadota</taxon>
        <taxon>Betaproteobacteria</taxon>
        <taxon>Nitrosomonadales</taxon>
        <taxon>Nitrosomonadaceae</taxon>
        <taxon>Nitrosomonas</taxon>
    </lineage>
</organism>
<dbReference type="GO" id="GO:0004568">
    <property type="term" value="F:chitinase activity"/>
    <property type="evidence" value="ECO:0007669"/>
    <property type="project" value="InterPro"/>
</dbReference>
<reference evidence="4" key="1">
    <citation type="submission" date="2016-10" db="EMBL/GenBank/DDBJ databases">
        <authorList>
            <person name="Varghese N."/>
            <person name="Submissions S."/>
        </authorList>
    </citation>
    <scope>NUCLEOTIDE SEQUENCE [LARGE SCALE GENOMIC DNA]</scope>
    <source>
        <strain evidence="4">Nm69</strain>
    </source>
</reference>
<dbReference type="GO" id="GO:0006032">
    <property type="term" value="P:chitin catabolic process"/>
    <property type="evidence" value="ECO:0007669"/>
    <property type="project" value="InterPro"/>
</dbReference>
<dbReference type="PANTHER" id="PTHR34408:SF1">
    <property type="entry name" value="GLYCOSYL HYDROLASE FAMILY 19 DOMAIN-CONTAINING PROTEIN HI_1415"/>
    <property type="match status" value="1"/>
</dbReference>
<dbReference type="InterPro" id="IPR052354">
    <property type="entry name" value="Cell_Wall_Dynamics_Protein"/>
</dbReference>
<proteinExistence type="predicted"/>
<feature type="domain" description="Glycoside hydrolase family 19 catalytic" evidence="2">
    <location>
        <begin position="544"/>
        <end position="597"/>
    </location>
</feature>
<dbReference type="EMBL" id="FOSP01000011">
    <property type="protein sequence ID" value="SFK63565.1"/>
    <property type="molecule type" value="Genomic_DNA"/>
</dbReference>
<gene>
    <name evidence="3" type="ORF">SAMN05216302_101123</name>
</gene>
<dbReference type="Gene3D" id="1.10.530.10">
    <property type="match status" value="1"/>
</dbReference>
<feature type="region of interest" description="Disordered" evidence="1">
    <location>
        <begin position="44"/>
        <end position="128"/>
    </location>
</feature>
<evidence type="ECO:0000256" key="1">
    <source>
        <dbReference type="SAM" id="MobiDB-lite"/>
    </source>
</evidence>
<dbReference type="Proteomes" id="UP000199533">
    <property type="component" value="Unassembled WGS sequence"/>
</dbReference>
<dbReference type="Pfam" id="PF00182">
    <property type="entry name" value="Glyco_hydro_19"/>
    <property type="match status" value="1"/>
</dbReference>
<keyword evidence="4" id="KW-1185">Reference proteome</keyword>
<evidence type="ECO:0000313" key="4">
    <source>
        <dbReference type="Proteomes" id="UP000199533"/>
    </source>
</evidence>
<sequence length="728" mass="77388">MINSDDQGFLIGESIDVDSTMAIWNGIRDDISAIRAALSTKGVVVKSSGTGKTSGPTSAAVNRREKRQPIAATPLPRTERSNRKRSGASVVRHTYTRESIPDAPAITPAQRRFSSLAEPQDTPDRDNKGRFVVRSGGAFSHDNIVESSSENIRNSRIIGATAEKIASAVTDASSGLEETDPTVKAFSEIAQPIARGYQLFSSGTGNGDRESNRWFRRIFGEIKLFRKEDGIFSKITNKRLKNIEEKPTEPSRSGFLSFLFAGGILSAILSKIPAIGALISSAGNIVDILHGNKAKGAGGIAGTLAGMIGGAKLGAYAGSFGGPIVAAIGGAIGGVAGLFFGNTAGQIIGDKVGSWTAYMKRADIPGKITASWQSFSDSFFGKINATWDSITDYIKDKFGIDVKGKVTSASKAVKNSFVGKAASGISNQFKYATDKASELGQSIKSRVTGSASKNKEALIRQMKLAGINDPKEQAMFLAQMDHESAGFSRMDESFNYRSADRIMEVSRTARNKGRTAIEQAMSQGPEAVAELMYGGRMGNANPGDGFRFRGRGHTQLTGRSNYAAAGKDLGIDLVNYPDLAAKPEIAAKIAIWYWQKNNLGNTARTGNVASVTRKINGGLNGLSDRESKYADYLAYLSGGNNAMPAAINNTRDFSIPKVTDPQVFSSSFSPAPIMPAQPKLTPAPKIVEPLATGSGSRSQQVVVAQSNEVGQDLKDRRIAHIVTGGLSD</sequence>
<dbReference type="RefSeq" id="WP_211753392.1">
    <property type="nucleotide sequence ID" value="NZ_FOSP01000011.1"/>
</dbReference>
<protein>
    <submittedName>
        <fullName evidence="3">Predicted chitinase</fullName>
    </submittedName>
</protein>
<dbReference type="SUPFAM" id="SSF53955">
    <property type="entry name" value="Lysozyme-like"/>
    <property type="match status" value="1"/>
</dbReference>
<evidence type="ECO:0000259" key="2">
    <source>
        <dbReference type="Pfam" id="PF00182"/>
    </source>
</evidence>
<dbReference type="InterPro" id="IPR000726">
    <property type="entry name" value="Glyco_hydro_19_cat"/>
</dbReference>
<evidence type="ECO:0000313" key="3">
    <source>
        <dbReference type="EMBL" id="SFK63565.1"/>
    </source>
</evidence>
<dbReference type="AlphaFoldDB" id="A0A1I4B449"/>
<dbReference type="STRING" id="52441.SAMN05216302_101123"/>
<dbReference type="PANTHER" id="PTHR34408">
    <property type="entry name" value="FAMILY PROTEIN, PUTATIVE-RELATED"/>
    <property type="match status" value="1"/>
</dbReference>